<feature type="region of interest" description="Disordered" evidence="1">
    <location>
        <begin position="455"/>
        <end position="489"/>
    </location>
</feature>
<dbReference type="GO" id="GO:0031011">
    <property type="term" value="C:Ino80 complex"/>
    <property type="evidence" value="ECO:0007669"/>
    <property type="project" value="InterPro"/>
</dbReference>
<dbReference type="EMBL" id="ML170157">
    <property type="protein sequence ID" value="TDL28352.1"/>
    <property type="molecule type" value="Genomic_DNA"/>
</dbReference>
<evidence type="ECO:0000256" key="1">
    <source>
        <dbReference type="SAM" id="MobiDB-lite"/>
    </source>
</evidence>
<name>A0A4Y7QMR8_9AGAM</name>
<feature type="region of interest" description="Disordered" evidence="1">
    <location>
        <begin position="254"/>
        <end position="390"/>
    </location>
</feature>
<dbReference type="OrthoDB" id="5413003at2759"/>
<protein>
    <recommendedName>
        <fullName evidence="4">Ino eighty subunit 1</fullName>
    </recommendedName>
</protein>
<reference evidence="2 3" key="1">
    <citation type="submission" date="2018-06" db="EMBL/GenBank/DDBJ databases">
        <title>A transcriptomic atlas of mushroom development highlights an independent origin of complex multicellularity.</title>
        <authorList>
            <consortium name="DOE Joint Genome Institute"/>
            <person name="Krizsan K."/>
            <person name="Almasi E."/>
            <person name="Merenyi Z."/>
            <person name="Sahu N."/>
            <person name="Viragh M."/>
            <person name="Koszo T."/>
            <person name="Mondo S."/>
            <person name="Kiss B."/>
            <person name="Balint B."/>
            <person name="Kues U."/>
            <person name="Barry K."/>
            <person name="Hegedus J.C."/>
            <person name="Henrissat B."/>
            <person name="Johnson J."/>
            <person name="Lipzen A."/>
            <person name="Ohm R."/>
            <person name="Nagy I."/>
            <person name="Pangilinan J."/>
            <person name="Yan J."/>
            <person name="Xiong Y."/>
            <person name="Grigoriev I.V."/>
            <person name="Hibbett D.S."/>
            <person name="Nagy L.G."/>
        </authorList>
    </citation>
    <scope>NUCLEOTIDE SEQUENCE [LARGE SCALE GENOMIC DNA]</scope>
    <source>
        <strain evidence="2 3">SZMC22713</strain>
    </source>
</reference>
<dbReference type="STRING" id="50990.A0A4Y7QMR8"/>
<dbReference type="Proteomes" id="UP000294933">
    <property type="component" value="Unassembled WGS sequence"/>
</dbReference>
<proteinExistence type="predicted"/>
<dbReference type="InterPro" id="IPR038014">
    <property type="entry name" value="Ies1"/>
</dbReference>
<accession>A0A4Y7QMR8</accession>
<feature type="compositionally biased region" description="Polar residues" evidence="1">
    <location>
        <begin position="470"/>
        <end position="479"/>
    </location>
</feature>
<dbReference type="PANTHER" id="PTHR37287:SF1">
    <property type="entry name" value="INO EIGHTY SUBUNIT 1"/>
    <property type="match status" value="1"/>
</dbReference>
<feature type="compositionally biased region" description="Basic and acidic residues" evidence="1">
    <location>
        <begin position="271"/>
        <end position="296"/>
    </location>
</feature>
<dbReference type="VEuPathDB" id="FungiDB:BD410DRAFT_780848"/>
<gene>
    <name evidence="2" type="ORF">BD410DRAFT_780848</name>
</gene>
<keyword evidence="3" id="KW-1185">Reference proteome</keyword>
<dbReference type="AlphaFoldDB" id="A0A4Y7QMR8"/>
<evidence type="ECO:0008006" key="4">
    <source>
        <dbReference type="Google" id="ProtNLM"/>
    </source>
</evidence>
<evidence type="ECO:0000313" key="3">
    <source>
        <dbReference type="Proteomes" id="UP000294933"/>
    </source>
</evidence>
<feature type="compositionally biased region" description="Basic and acidic residues" evidence="1">
    <location>
        <begin position="308"/>
        <end position="317"/>
    </location>
</feature>
<feature type="compositionally biased region" description="Basic and acidic residues" evidence="1">
    <location>
        <begin position="366"/>
        <end position="385"/>
    </location>
</feature>
<dbReference type="PANTHER" id="PTHR37287">
    <property type="entry name" value="INO EIGHTY SUBUNIT 1"/>
    <property type="match status" value="1"/>
</dbReference>
<organism evidence="2 3">
    <name type="scientific">Rickenella mellea</name>
    <dbReference type="NCBI Taxonomy" id="50990"/>
    <lineage>
        <taxon>Eukaryota</taxon>
        <taxon>Fungi</taxon>
        <taxon>Dikarya</taxon>
        <taxon>Basidiomycota</taxon>
        <taxon>Agaricomycotina</taxon>
        <taxon>Agaricomycetes</taxon>
        <taxon>Hymenochaetales</taxon>
        <taxon>Rickenellaceae</taxon>
        <taxon>Rickenella</taxon>
    </lineage>
</organism>
<sequence length="489" mass="55012">MANIPSQSVHRKTLAIKRNDAEPLTREDIQYDLLNHIFNDDHAVFTDPYSTLNNETHTAKVTFRDLYVNALVNSPRSSKVLREKIVDTPQFGTDFAMISLLANVGRINTTMAFFPEMRTALRTYHPVPSLQKTDGNLQDAPRIKNALKACLLKDESKGAPSTPMDVVLKRDSGHVPSTSVVNLVFVLSNHALTVARDHFDSNLDFLDLFLPIDVPSEARSQAFLWLCFHYLEPSSIPNPFADDYSRRNPRKAPALLRRTGDGGEPENVDTAEERAWGEKMAEQRRNFVRKTNEELLHPSADSASTPPPEKKGKERTSGRTKGSNPKPAELERQALSRRVIAGEKIPRCDSRPPKETLSHKSSQQKINRDVKQKHTPVDGNPHHTLFDSSGKAMGLRQPIGRPGIQYSVMPPTPERTMLEHAWHIVTTTDPLMDSDDEIADEHVRLDYTRRLQTLNRLRGKSPTPDIELPTSLQPDSNAMEQDPSPWGQT</sequence>
<feature type="compositionally biased region" description="Basic and acidic residues" evidence="1">
    <location>
        <begin position="328"/>
        <end position="358"/>
    </location>
</feature>
<evidence type="ECO:0000313" key="2">
    <source>
        <dbReference type="EMBL" id="TDL28352.1"/>
    </source>
</evidence>